<name>A0A3E0IAY3_9PSEU</name>
<protein>
    <submittedName>
        <fullName evidence="1">Uncharacterized protein</fullName>
    </submittedName>
</protein>
<evidence type="ECO:0000313" key="1">
    <source>
        <dbReference type="EMBL" id="REH55799.1"/>
    </source>
</evidence>
<comment type="caution">
    <text evidence="1">The sequence shown here is derived from an EMBL/GenBank/DDBJ whole genome shotgun (WGS) entry which is preliminary data.</text>
</comment>
<sequence length="45" mass="4660">MRVAGLFALSANFLATTETGEYNLSAEFRRRRGSAAVGGRAGVAG</sequence>
<proteinExistence type="predicted"/>
<dbReference type="EMBL" id="QUNO01000001">
    <property type="protein sequence ID" value="REH55799.1"/>
    <property type="molecule type" value="Genomic_DNA"/>
</dbReference>
<dbReference type="Proteomes" id="UP000256269">
    <property type="component" value="Unassembled WGS sequence"/>
</dbReference>
<reference evidence="1 2" key="1">
    <citation type="submission" date="2018-08" db="EMBL/GenBank/DDBJ databases">
        <title>Genomic Encyclopedia of Archaeal and Bacterial Type Strains, Phase II (KMG-II): from individual species to whole genera.</title>
        <authorList>
            <person name="Goeker M."/>
        </authorList>
    </citation>
    <scope>NUCLEOTIDE SEQUENCE [LARGE SCALE GENOMIC DNA]</scope>
    <source>
        <strain evidence="1 2">DSM 45791</strain>
    </source>
</reference>
<keyword evidence="2" id="KW-1185">Reference proteome</keyword>
<accession>A0A3E0IAY3</accession>
<evidence type="ECO:0000313" key="2">
    <source>
        <dbReference type="Proteomes" id="UP000256269"/>
    </source>
</evidence>
<dbReference type="AlphaFoldDB" id="A0A3E0IAY3"/>
<gene>
    <name evidence="1" type="ORF">BCF44_101825</name>
</gene>
<organism evidence="1 2">
    <name type="scientific">Kutzneria buriramensis</name>
    <dbReference type="NCBI Taxonomy" id="1045776"/>
    <lineage>
        <taxon>Bacteria</taxon>
        <taxon>Bacillati</taxon>
        <taxon>Actinomycetota</taxon>
        <taxon>Actinomycetes</taxon>
        <taxon>Pseudonocardiales</taxon>
        <taxon>Pseudonocardiaceae</taxon>
        <taxon>Kutzneria</taxon>
    </lineage>
</organism>